<accession>A0A5B8Y5P1</accession>
<keyword evidence="4" id="KW-1185">Reference proteome</keyword>
<feature type="signal peptide" evidence="2">
    <location>
        <begin position="1"/>
        <end position="23"/>
    </location>
</feature>
<dbReference type="PROSITE" id="PS51257">
    <property type="entry name" value="PROKAR_LIPOPROTEIN"/>
    <property type="match status" value="1"/>
</dbReference>
<gene>
    <name evidence="3" type="ORF">FIV42_05065</name>
</gene>
<name>A0A4Y6PQS6_PERCE</name>
<sequence>MTHPRLHNLLALSTASLALLASACETSGPTADEAKPAQSAKPEPLTQPDDVAAEPCAAKMEAVAEKLRPFRLSRSLPDFAAADDELVAMPADIGEALLPDSPTSERFDTMTFVELMPDGRVRLGDAKAPIDVAKLEARLVSLQRRRAKEAQMLQQSAPEPMQAVVVARSDAQPSALADVIFALNKAKVADIAFAYAAEGVEAEMLPVVTIETELGVDAQVERYRRHLRASDAERDELREQDRAFHDKVFGEPWNAQCHRTWTLALAGRLDDAEDVVDPDETACCAQTNWSAVQYLTVGGEQRSYASWRVVSAKMSGVQANSSPLAKLKLKQNHPVLKLSAGDSYRAFLQKVVEAGDELHVFVFVP</sequence>
<dbReference type="RefSeq" id="WP_141196621.1">
    <property type="nucleotide sequence ID" value="NZ_CP041186.1"/>
</dbReference>
<accession>A0A4Y6PQS6</accession>
<proteinExistence type="predicted"/>
<evidence type="ECO:0000256" key="1">
    <source>
        <dbReference type="SAM" id="MobiDB-lite"/>
    </source>
</evidence>
<evidence type="ECO:0000313" key="3">
    <source>
        <dbReference type="EMBL" id="QDG50125.1"/>
    </source>
</evidence>
<dbReference type="EMBL" id="CP041186">
    <property type="protein sequence ID" value="QDG50125.1"/>
    <property type="molecule type" value="Genomic_DNA"/>
</dbReference>
<feature type="region of interest" description="Disordered" evidence="1">
    <location>
        <begin position="27"/>
        <end position="49"/>
    </location>
</feature>
<feature type="chain" id="PRO_5030106260" description="Lipoprotein" evidence="2">
    <location>
        <begin position="24"/>
        <end position="365"/>
    </location>
</feature>
<keyword evidence="2" id="KW-0732">Signal</keyword>
<organism evidence="3 4">
    <name type="scientific">Persicimonas caeni</name>
    <dbReference type="NCBI Taxonomy" id="2292766"/>
    <lineage>
        <taxon>Bacteria</taxon>
        <taxon>Deltaproteobacteria</taxon>
        <taxon>Bradymonadales</taxon>
        <taxon>Bradymonadaceae</taxon>
        <taxon>Persicimonas</taxon>
    </lineage>
</organism>
<evidence type="ECO:0000256" key="2">
    <source>
        <dbReference type="SAM" id="SignalP"/>
    </source>
</evidence>
<evidence type="ECO:0008006" key="5">
    <source>
        <dbReference type="Google" id="ProtNLM"/>
    </source>
</evidence>
<evidence type="ECO:0000313" key="4">
    <source>
        <dbReference type="Proteomes" id="UP000315995"/>
    </source>
</evidence>
<reference evidence="3 4" key="1">
    <citation type="submission" date="2019-06" db="EMBL/GenBank/DDBJ databases">
        <title>Persicimonas caeni gen. nov., sp. nov., a predatory bacterium isolated from solar saltern.</title>
        <authorList>
            <person name="Wang S."/>
        </authorList>
    </citation>
    <scope>NUCLEOTIDE SEQUENCE [LARGE SCALE GENOMIC DNA]</scope>
    <source>
        <strain evidence="3 4">YN101</strain>
    </source>
</reference>
<dbReference type="AlphaFoldDB" id="A0A4Y6PQS6"/>
<dbReference type="Proteomes" id="UP000315995">
    <property type="component" value="Chromosome"/>
</dbReference>
<protein>
    <recommendedName>
        <fullName evidence="5">Lipoprotein</fullName>
    </recommendedName>
</protein>